<evidence type="ECO:0000259" key="7">
    <source>
        <dbReference type="PROSITE" id="PS50927"/>
    </source>
</evidence>
<dbReference type="PROSITE" id="PS50927">
    <property type="entry name" value="BULB_LECTIN"/>
    <property type="match status" value="1"/>
</dbReference>
<dbReference type="Pfam" id="PF00954">
    <property type="entry name" value="S_locus_glycop"/>
    <property type="match status" value="1"/>
</dbReference>
<dbReference type="InterPro" id="IPR003609">
    <property type="entry name" value="Pan_app"/>
</dbReference>
<dbReference type="InterPro" id="IPR001480">
    <property type="entry name" value="Bulb-type_lectin_dom"/>
</dbReference>
<dbReference type="GO" id="GO:0048544">
    <property type="term" value="P:recognition of pollen"/>
    <property type="evidence" value="ECO:0007669"/>
    <property type="project" value="InterPro"/>
</dbReference>
<dbReference type="InterPro" id="IPR000858">
    <property type="entry name" value="S_locus_glycoprot_dom"/>
</dbReference>
<organism evidence="9 10">
    <name type="scientific">Populus euphratica</name>
    <name type="common">Euphrates poplar</name>
    <dbReference type="NCBI Taxonomy" id="75702"/>
    <lineage>
        <taxon>Eukaryota</taxon>
        <taxon>Viridiplantae</taxon>
        <taxon>Streptophyta</taxon>
        <taxon>Embryophyta</taxon>
        <taxon>Tracheophyta</taxon>
        <taxon>Spermatophyta</taxon>
        <taxon>Magnoliopsida</taxon>
        <taxon>eudicotyledons</taxon>
        <taxon>Gunneridae</taxon>
        <taxon>Pentapetalae</taxon>
        <taxon>rosids</taxon>
        <taxon>fabids</taxon>
        <taxon>Malpighiales</taxon>
        <taxon>Salicaceae</taxon>
        <taxon>Saliceae</taxon>
        <taxon>Populus</taxon>
    </lineage>
</organism>
<dbReference type="CDD" id="cd01098">
    <property type="entry name" value="PAN_AP_plant"/>
    <property type="match status" value="1"/>
</dbReference>
<dbReference type="GeneID" id="105117425"/>
<evidence type="ECO:0000256" key="2">
    <source>
        <dbReference type="ARBA" id="ARBA00022729"/>
    </source>
</evidence>
<evidence type="ECO:0000313" key="9">
    <source>
        <dbReference type="Proteomes" id="UP000694918"/>
    </source>
</evidence>
<dbReference type="Proteomes" id="UP000694918">
    <property type="component" value="Unplaced"/>
</dbReference>
<proteinExistence type="predicted"/>
<feature type="domain" description="Bulb-type lectin" evidence="7">
    <location>
        <begin position="1"/>
        <end position="103"/>
    </location>
</feature>
<keyword evidence="5" id="KW-0325">Glycoprotein</keyword>
<protein>
    <submittedName>
        <fullName evidence="10">G-type lectin S-receptor-like serine/threonine-protein kinase At4g27290</fullName>
    </submittedName>
</protein>
<dbReference type="PROSITE" id="PS50948">
    <property type="entry name" value="PAN"/>
    <property type="match status" value="1"/>
</dbReference>
<dbReference type="FunFam" id="3.50.4.10:FF:000002">
    <property type="entry name" value="G-type lectin S-receptor-like serine/threonine-protein kinase"/>
    <property type="match status" value="1"/>
</dbReference>
<evidence type="ECO:0000256" key="6">
    <source>
        <dbReference type="SAM" id="MobiDB-lite"/>
    </source>
</evidence>
<keyword evidence="9" id="KW-1185">Reference proteome</keyword>
<name>A0AAJ6TL98_POPEU</name>
<dbReference type="Gene3D" id="3.50.4.10">
    <property type="entry name" value="Hepatocyte Growth Factor"/>
    <property type="match status" value="1"/>
</dbReference>
<evidence type="ECO:0000259" key="8">
    <source>
        <dbReference type="PROSITE" id="PS50948"/>
    </source>
</evidence>
<evidence type="ECO:0000256" key="4">
    <source>
        <dbReference type="ARBA" id="ARBA00023170"/>
    </source>
</evidence>
<keyword evidence="3" id="KW-1015">Disulfide bond</keyword>
<dbReference type="SMART" id="SM00473">
    <property type="entry name" value="PAN_AP"/>
    <property type="match status" value="1"/>
</dbReference>
<accession>A0AAJ6TL98</accession>
<evidence type="ECO:0000256" key="3">
    <source>
        <dbReference type="ARBA" id="ARBA00023157"/>
    </source>
</evidence>
<evidence type="ECO:0000256" key="5">
    <source>
        <dbReference type="ARBA" id="ARBA00023180"/>
    </source>
</evidence>
<feature type="domain" description="Apple" evidence="8">
    <location>
        <begin position="234"/>
        <end position="314"/>
    </location>
</feature>
<gene>
    <name evidence="10" type="primary">LOC105117425</name>
</gene>
<keyword evidence="4" id="KW-0675">Receptor</keyword>
<reference evidence="10" key="1">
    <citation type="submission" date="2025-08" db="UniProtKB">
        <authorList>
            <consortium name="RefSeq"/>
        </authorList>
    </citation>
    <scope>IDENTIFICATION</scope>
</reference>
<keyword evidence="2" id="KW-0732">Signal</keyword>
<feature type="region of interest" description="Disordered" evidence="6">
    <location>
        <begin position="14"/>
        <end position="45"/>
    </location>
</feature>
<dbReference type="AlphaFoldDB" id="A0AAJ6TL98"/>
<dbReference type="RefSeq" id="XP_011013388.1">
    <property type="nucleotide sequence ID" value="XM_011015086.1"/>
</dbReference>
<evidence type="ECO:0000313" key="10">
    <source>
        <dbReference type="RefSeq" id="XP_011013388.1"/>
    </source>
</evidence>
<dbReference type="Gene3D" id="2.90.10.10">
    <property type="entry name" value="Bulb-type lectin domain"/>
    <property type="match status" value="1"/>
</dbReference>
<dbReference type="PANTHER" id="PTHR32444:SF183">
    <property type="entry name" value="APPLE DOMAIN-CONTAINING PROTEIN"/>
    <property type="match status" value="1"/>
</dbReference>
<dbReference type="KEGG" id="peu:105117425"/>
<sequence>MKISPLETWVLPRNVGQRGPVGSKSRPVNTAIGAEKTTPRSQSTEMHKGTLVLYSSTNDIVWSSNSSRTAEDSVAELLETGMKLGSNFVTKIDKFLSSWKSAEDPARGEYSFVIDTHGYPQLLLKRGNITLFRAGPWNGIKLIANPRPIPISNEFVFNSKESFTWNDRTNDRVIADVGQFDQCENYAFCGPNTRCEMSRSPICACLDGFIPKSPADWNFSDWSDGCIRRTLLECSEKVGFLKYTGMKLPDTSSSWYDKSISLKECQGLCLKNCSCTAYANLDIRRGGSGCLIWFGDLIDTRSAGDGQDLFVRMNASELGTYSKMQI</sequence>
<evidence type="ECO:0000256" key="1">
    <source>
        <dbReference type="ARBA" id="ARBA00022553"/>
    </source>
</evidence>
<dbReference type="SUPFAM" id="SSF51110">
    <property type="entry name" value="alpha-D-mannose-specific plant lectins"/>
    <property type="match status" value="1"/>
</dbReference>
<dbReference type="PANTHER" id="PTHR32444">
    <property type="entry name" value="BULB-TYPE LECTIN DOMAIN-CONTAINING PROTEIN"/>
    <property type="match status" value="1"/>
</dbReference>
<dbReference type="Pfam" id="PF08276">
    <property type="entry name" value="PAN_2"/>
    <property type="match status" value="1"/>
</dbReference>
<dbReference type="InterPro" id="IPR036426">
    <property type="entry name" value="Bulb-type_lectin_dom_sf"/>
</dbReference>
<keyword evidence="1" id="KW-0597">Phosphoprotein</keyword>